<evidence type="ECO:0000256" key="3">
    <source>
        <dbReference type="ARBA" id="ARBA00023015"/>
    </source>
</evidence>
<dbReference type="Gene3D" id="4.10.280.10">
    <property type="entry name" value="Helix-loop-helix DNA-binding domain"/>
    <property type="match status" value="1"/>
</dbReference>
<dbReference type="AlphaFoldDB" id="A0A8T0ATK4"/>
<dbReference type="PROSITE" id="PS50888">
    <property type="entry name" value="BHLH"/>
    <property type="match status" value="1"/>
</dbReference>
<dbReference type="GO" id="GO:0000981">
    <property type="term" value="F:DNA-binding transcription factor activity, RNA polymerase II-specific"/>
    <property type="evidence" value="ECO:0007669"/>
    <property type="project" value="TreeGrafter"/>
</dbReference>
<evidence type="ECO:0000256" key="7">
    <source>
        <dbReference type="ARBA" id="ARBA00023242"/>
    </source>
</evidence>
<dbReference type="GO" id="GO:0005634">
    <property type="term" value="C:nucleus"/>
    <property type="evidence" value="ECO:0007669"/>
    <property type="project" value="UniProtKB-SubCell"/>
</dbReference>
<comment type="subcellular location">
    <subcellularLocation>
        <location evidence="1">Nucleus</location>
    </subcellularLocation>
</comment>
<dbReference type="PANTHER" id="PTHR45776">
    <property type="entry name" value="MIP04163P"/>
    <property type="match status" value="1"/>
</dbReference>
<proteinExistence type="inferred from homology"/>
<feature type="region of interest" description="Disordered" evidence="8">
    <location>
        <begin position="434"/>
        <end position="454"/>
    </location>
</feature>
<dbReference type="CDD" id="cd18926">
    <property type="entry name" value="bHLHzip_MITF"/>
    <property type="match status" value="1"/>
</dbReference>
<feature type="region of interest" description="Disordered" evidence="8">
    <location>
        <begin position="156"/>
        <end position="176"/>
    </location>
</feature>
<evidence type="ECO:0000256" key="4">
    <source>
        <dbReference type="ARBA" id="ARBA00023125"/>
    </source>
</evidence>
<dbReference type="SUPFAM" id="SSF47459">
    <property type="entry name" value="HLH, helix-loop-helix DNA-binding domain"/>
    <property type="match status" value="1"/>
</dbReference>
<evidence type="ECO:0000256" key="8">
    <source>
        <dbReference type="SAM" id="MobiDB-lite"/>
    </source>
</evidence>
<dbReference type="Pfam" id="PF00010">
    <property type="entry name" value="HLH"/>
    <property type="match status" value="1"/>
</dbReference>
<feature type="compositionally biased region" description="Low complexity" evidence="8">
    <location>
        <begin position="436"/>
        <end position="447"/>
    </location>
</feature>
<organism evidence="10 11">
    <name type="scientific">Silurus meridionalis</name>
    <name type="common">Southern catfish</name>
    <name type="synonym">Silurus soldatovi meridionalis</name>
    <dbReference type="NCBI Taxonomy" id="175797"/>
    <lineage>
        <taxon>Eukaryota</taxon>
        <taxon>Metazoa</taxon>
        <taxon>Chordata</taxon>
        <taxon>Craniata</taxon>
        <taxon>Vertebrata</taxon>
        <taxon>Euteleostomi</taxon>
        <taxon>Actinopterygii</taxon>
        <taxon>Neopterygii</taxon>
        <taxon>Teleostei</taxon>
        <taxon>Ostariophysi</taxon>
        <taxon>Siluriformes</taxon>
        <taxon>Siluridae</taxon>
        <taxon>Silurus</taxon>
    </lineage>
</organism>
<evidence type="ECO:0000259" key="9">
    <source>
        <dbReference type="PROSITE" id="PS50888"/>
    </source>
</evidence>
<comment type="caution">
    <text evidence="10">The sequence shown here is derived from an EMBL/GenBank/DDBJ whole genome shotgun (WGS) entry which is preliminary data.</text>
</comment>
<comment type="similarity">
    <text evidence="2">Belongs to the MiT/TFE family.</text>
</comment>
<dbReference type="PANTHER" id="PTHR45776:SF4">
    <property type="entry name" value="MICROPHTHALMIA-ASSOCIATED TRANSCRIPTION FACTOR"/>
    <property type="match status" value="1"/>
</dbReference>
<evidence type="ECO:0000313" key="11">
    <source>
        <dbReference type="Proteomes" id="UP000606274"/>
    </source>
</evidence>
<evidence type="ECO:0000313" key="10">
    <source>
        <dbReference type="EMBL" id="KAF7695771.1"/>
    </source>
</evidence>
<protein>
    <recommendedName>
        <fullName evidence="9">BHLH domain-containing protein</fullName>
    </recommendedName>
</protein>
<dbReference type="FunFam" id="4.10.280.10:FF:000003">
    <property type="entry name" value="microphthalmia-associated transcription factor isoform X1"/>
    <property type="match status" value="1"/>
</dbReference>
<gene>
    <name evidence="10" type="ORF">HF521_005865</name>
</gene>
<keyword evidence="6" id="KW-0804">Transcription</keyword>
<dbReference type="Pfam" id="PF15951">
    <property type="entry name" value="MITF_TFEB_C_3_N"/>
    <property type="match status" value="1"/>
</dbReference>
<dbReference type="InterPro" id="IPR031867">
    <property type="entry name" value="MiT/TFE_N"/>
</dbReference>
<evidence type="ECO:0000256" key="1">
    <source>
        <dbReference type="ARBA" id="ARBA00004123"/>
    </source>
</evidence>
<keyword evidence="4" id="KW-0238">DNA-binding</keyword>
<dbReference type="GO" id="GO:0030318">
    <property type="term" value="P:melanocyte differentiation"/>
    <property type="evidence" value="ECO:0007669"/>
    <property type="project" value="TreeGrafter"/>
</dbReference>
<evidence type="ECO:0000256" key="5">
    <source>
        <dbReference type="ARBA" id="ARBA00023159"/>
    </source>
</evidence>
<dbReference type="GO" id="GO:0046983">
    <property type="term" value="F:protein dimerization activity"/>
    <property type="evidence" value="ECO:0007669"/>
    <property type="project" value="InterPro"/>
</dbReference>
<dbReference type="EMBL" id="JABFDY010000016">
    <property type="protein sequence ID" value="KAF7695771.1"/>
    <property type="molecule type" value="Genomic_DNA"/>
</dbReference>
<sequence>MQAESGIVPDLEVDEKFTEEPKIYYELKSQPIKHSTPQLDQQCSSLSCLSSSRVLLRQQLMREQLHDQERREKQRRRHVSPYAPATATQTTTFYPSQSPAIDVSSPVAPSTTTPLPPEVLRVKSHLENPTKYHLQQAQRQQVKAYLSTTLSPFSSMPCSNQSSDPGGISAGQVNSTPNSPMALLTLSSTSEREMGDVIDDIIGLESSYSDEMLRMPLESSMHMNNTMSLSVNLMDAYNNQSLAPPTISISASCPENLPNIKREFYDADAQTLAKERQKKDNHNLIERRRRFNINDRIKELSTLIPKSSDPDLRWNKGTILKASVDYIRKLQRDQQHAKEQESWQKNLEIVNHQLMLRVKELEIQAQAHGLAPSTLCSPECSARPIKQEPMLSKRDTPTEACIMTSDPGVCGIAKSAGAGHERLIEEKVLPLTTRLSPKNSSKSSFSMEDSEHTC</sequence>
<keyword evidence="3" id="KW-0805">Transcription regulation</keyword>
<name>A0A8T0ATK4_SILME</name>
<feature type="domain" description="BHLH" evidence="9">
    <location>
        <begin position="277"/>
        <end position="330"/>
    </location>
</feature>
<reference evidence="10" key="1">
    <citation type="submission" date="2020-08" db="EMBL/GenBank/DDBJ databases">
        <title>Chromosome-level assembly of Southern catfish (Silurus meridionalis) provides insights into visual adaptation to the nocturnal and benthic lifestyles.</title>
        <authorList>
            <person name="Zhang Y."/>
            <person name="Wang D."/>
            <person name="Peng Z."/>
        </authorList>
    </citation>
    <scope>NUCLEOTIDE SEQUENCE</scope>
    <source>
        <strain evidence="10">SWU-2019-XX</strain>
        <tissue evidence="10">Muscle</tissue>
    </source>
</reference>
<accession>A0A8T0ATK4</accession>
<keyword evidence="7" id="KW-0539">Nucleus</keyword>
<keyword evidence="11" id="KW-1185">Reference proteome</keyword>
<dbReference type="InterPro" id="IPR011598">
    <property type="entry name" value="bHLH_dom"/>
</dbReference>
<evidence type="ECO:0000256" key="6">
    <source>
        <dbReference type="ARBA" id="ARBA00023163"/>
    </source>
</evidence>
<dbReference type="GO" id="GO:0000978">
    <property type="term" value="F:RNA polymerase II cis-regulatory region sequence-specific DNA binding"/>
    <property type="evidence" value="ECO:0007669"/>
    <property type="project" value="TreeGrafter"/>
</dbReference>
<evidence type="ECO:0000256" key="2">
    <source>
        <dbReference type="ARBA" id="ARBA00008289"/>
    </source>
</evidence>
<dbReference type="InterPro" id="IPR036638">
    <property type="entry name" value="HLH_DNA-bd_sf"/>
</dbReference>
<dbReference type="Proteomes" id="UP000606274">
    <property type="component" value="Unassembled WGS sequence"/>
</dbReference>
<dbReference type="SMART" id="SM00353">
    <property type="entry name" value="HLH"/>
    <property type="match status" value="1"/>
</dbReference>
<keyword evidence="5" id="KW-0010">Activator</keyword>